<gene>
    <name evidence="3" type="ORF">HMPREF9156_00339</name>
</gene>
<reference evidence="3 4" key="1">
    <citation type="submission" date="2012-01" db="EMBL/GenBank/DDBJ databases">
        <title>The Genome Sequence of Scardovia wiggsiae F0424.</title>
        <authorList>
            <consortium name="The Broad Institute Genome Sequencing Platform"/>
            <person name="Earl A."/>
            <person name="Ward D."/>
            <person name="Feldgarden M."/>
            <person name="Gevers D."/>
            <person name="Izard J."/>
            <person name="Ganesan A."/>
            <person name="Baranova O.V."/>
            <person name="Blanton J.M."/>
            <person name="Tanner A.C."/>
            <person name="Mathney J."/>
            <person name="Dewhirst F.E."/>
            <person name="Young S.K."/>
            <person name="Zeng Q."/>
            <person name="Gargeya S."/>
            <person name="Fitzgerald M."/>
            <person name="Haas B."/>
            <person name="Abouelleil A."/>
            <person name="Alvarado L."/>
            <person name="Arachchi H.M."/>
            <person name="Berlin A."/>
            <person name="Chapman S.B."/>
            <person name="Gearin G."/>
            <person name="Goldberg J."/>
            <person name="Griggs A."/>
            <person name="Gujja S."/>
            <person name="Hansen M."/>
            <person name="Heiman D."/>
            <person name="Howarth C."/>
            <person name="Larimer J."/>
            <person name="Lui A."/>
            <person name="MacDonald P.J.P."/>
            <person name="McCowen C."/>
            <person name="Montmayeur A."/>
            <person name="Murphy C."/>
            <person name="Neiman D."/>
            <person name="Pearson M."/>
            <person name="Priest M."/>
            <person name="Roberts A."/>
            <person name="Saif S."/>
            <person name="Shea T."/>
            <person name="Sisk P."/>
            <person name="Stolte C."/>
            <person name="Sykes S."/>
            <person name="Wortman J."/>
            <person name="Nusbaum C."/>
            <person name="Birren B."/>
        </authorList>
    </citation>
    <scope>NUCLEOTIDE SEQUENCE [LARGE SCALE GENOMIC DNA]</scope>
    <source>
        <strain evidence="3 4">F0424</strain>
    </source>
</reference>
<dbReference type="Proteomes" id="UP000006415">
    <property type="component" value="Unassembled WGS sequence"/>
</dbReference>
<dbReference type="OrthoDB" id="5187715at2"/>
<dbReference type="AlphaFoldDB" id="J0D6F6"/>
<feature type="compositionally biased region" description="Basic and acidic residues" evidence="1">
    <location>
        <begin position="163"/>
        <end position="175"/>
    </location>
</feature>
<feature type="region of interest" description="Disordered" evidence="1">
    <location>
        <begin position="112"/>
        <end position="133"/>
    </location>
</feature>
<keyword evidence="2" id="KW-1133">Transmembrane helix</keyword>
<accession>J0D6F6</accession>
<organism evidence="3 4">
    <name type="scientific">Scardovia wiggsiae F0424</name>
    <dbReference type="NCBI Taxonomy" id="857290"/>
    <lineage>
        <taxon>Bacteria</taxon>
        <taxon>Bacillati</taxon>
        <taxon>Actinomycetota</taxon>
        <taxon>Actinomycetes</taxon>
        <taxon>Bifidobacteriales</taxon>
        <taxon>Bifidobacteriaceae</taxon>
        <taxon>Scardovia</taxon>
    </lineage>
</organism>
<sequence length="184" mass="20307">MRESQGSRGAGSSPMSRAAYSIKQNGPISFFAALIIVIFCLIQLFTTVQLYVKSTSELSSLKVQEASLAARKAGLENEISRWNDKAYVVAQARERLGFVYPGEQSIILENSKHKTGPSASGSSNVPSSSAASSGQKLPWYKEMLYSMQKADTTDTKGNNDGSKPSDRIPSQEEQQRWLNRRNRH</sequence>
<feature type="compositionally biased region" description="Low complexity" evidence="1">
    <location>
        <begin position="116"/>
        <end position="133"/>
    </location>
</feature>
<evidence type="ECO:0000313" key="3">
    <source>
        <dbReference type="EMBL" id="EJD65575.1"/>
    </source>
</evidence>
<name>J0D6F6_9BIFI</name>
<keyword evidence="4" id="KW-1185">Reference proteome</keyword>
<dbReference type="HOGENOM" id="CLU_085342_1_0_11"/>
<keyword evidence="2" id="KW-0812">Transmembrane</keyword>
<proteinExistence type="predicted"/>
<feature type="transmembrane region" description="Helical" evidence="2">
    <location>
        <begin position="30"/>
        <end position="52"/>
    </location>
</feature>
<evidence type="ECO:0000256" key="2">
    <source>
        <dbReference type="SAM" id="Phobius"/>
    </source>
</evidence>
<dbReference type="InterPro" id="IPR007060">
    <property type="entry name" value="FtsL/DivIC"/>
</dbReference>
<dbReference type="eggNOG" id="COG2919">
    <property type="taxonomic scope" value="Bacteria"/>
</dbReference>
<evidence type="ECO:0000256" key="1">
    <source>
        <dbReference type="SAM" id="MobiDB-lite"/>
    </source>
</evidence>
<dbReference type="Pfam" id="PF04977">
    <property type="entry name" value="DivIC"/>
    <property type="match status" value="1"/>
</dbReference>
<dbReference type="EMBL" id="AGZS01000001">
    <property type="protein sequence ID" value="EJD65575.1"/>
    <property type="molecule type" value="Genomic_DNA"/>
</dbReference>
<evidence type="ECO:0008006" key="5">
    <source>
        <dbReference type="Google" id="ProtNLM"/>
    </source>
</evidence>
<keyword evidence="2" id="KW-0472">Membrane</keyword>
<protein>
    <recommendedName>
        <fullName evidence="5">Cell division protein FtsL</fullName>
    </recommendedName>
</protein>
<dbReference type="STRING" id="857290.HMPREF9156_00339"/>
<comment type="caution">
    <text evidence="3">The sequence shown here is derived from an EMBL/GenBank/DDBJ whole genome shotgun (WGS) entry which is preliminary data.</text>
</comment>
<evidence type="ECO:0000313" key="4">
    <source>
        <dbReference type="Proteomes" id="UP000006415"/>
    </source>
</evidence>
<feature type="region of interest" description="Disordered" evidence="1">
    <location>
        <begin position="148"/>
        <end position="184"/>
    </location>
</feature>